<comment type="caution">
    <text evidence="2">The sequence shown here is derived from an EMBL/GenBank/DDBJ whole genome shotgun (WGS) entry which is preliminary data.</text>
</comment>
<proteinExistence type="predicted"/>
<accession>A0A4Y2JMF1</accession>
<keyword evidence="3" id="KW-1185">Reference proteome</keyword>
<organism evidence="2 3">
    <name type="scientific">Araneus ventricosus</name>
    <name type="common">Orbweaver spider</name>
    <name type="synonym">Epeira ventricosa</name>
    <dbReference type="NCBI Taxonomy" id="182803"/>
    <lineage>
        <taxon>Eukaryota</taxon>
        <taxon>Metazoa</taxon>
        <taxon>Ecdysozoa</taxon>
        <taxon>Arthropoda</taxon>
        <taxon>Chelicerata</taxon>
        <taxon>Arachnida</taxon>
        <taxon>Araneae</taxon>
        <taxon>Araneomorphae</taxon>
        <taxon>Entelegynae</taxon>
        <taxon>Araneoidea</taxon>
        <taxon>Araneidae</taxon>
        <taxon>Araneus</taxon>
    </lineage>
</organism>
<dbReference type="AlphaFoldDB" id="A0A4Y2JMF1"/>
<gene>
    <name evidence="2" type="ORF">AVEN_205810_1</name>
</gene>
<reference evidence="2 3" key="1">
    <citation type="journal article" date="2019" name="Sci. Rep.">
        <title>Orb-weaving spider Araneus ventricosus genome elucidates the spidroin gene catalogue.</title>
        <authorList>
            <person name="Kono N."/>
            <person name="Nakamura H."/>
            <person name="Ohtoshi R."/>
            <person name="Moran D.A.P."/>
            <person name="Shinohara A."/>
            <person name="Yoshida Y."/>
            <person name="Fujiwara M."/>
            <person name="Mori M."/>
            <person name="Tomita M."/>
            <person name="Arakawa K."/>
        </authorList>
    </citation>
    <scope>NUCLEOTIDE SEQUENCE [LARGE SCALE GENOMIC DNA]</scope>
</reference>
<protein>
    <submittedName>
        <fullName evidence="2">Uncharacterized protein</fullName>
    </submittedName>
</protein>
<feature type="region of interest" description="Disordered" evidence="1">
    <location>
        <begin position="80"/>
        <end position="115"/>
    </location>
</feature>
<evidence type="ECO:0000313" key="2">
    <source>
        <dbReference type="EMBL" id="GBM90599.1"/>
    </source>
</evidence>
<evidence type="ECO:0000256" key="1">
    <source>
        <dbReference type="SAM" id="MobiDB-lite"/>
    </source>
</evidence>
<sequence>MSRGEHCRSLLSKSAMFWREYSDDQLCRGDLNWAFTSSPIHSIWTKGRFVFHRFKSIDLGRSFTEAPKCTIGHFTPPPTHGGFSLFGERTLPPHPDFSCPTAPPTPTPPAQRPHA</sequence>
<dbReference type="EMBL" id="BGPR01003636">
    <property type="protein sequence ID" value="GBM90599.1"/>
    <property type="molecule type" value="Genomic_DNA"/>
</dbReference>
<evidence type="ECO:0000313" key="3">
    <source>
        <dbReference type="Proteomes" id="UP000499080"/>
    </source>
</evidence>
<feature type="compositionally biased region" description="Pro residues" evidence="1">
    <location>
        <begin position="101"/>
        <end position="115"/>
    </location>
</feature>
<dbReference type="Proteomes" id="UP000499080">
    <property type="component" value="Unassembled WGS sequence"/>
</dbReference>
<name>A0A4Y2JMF1_ARAVE</name>